<dbReference type="Pfam" id="PF04083">
    <property type="entry name" value="Abhydro_lipase"/>
    <property type="match status" value="1"/>
</dbReference>
<dbReference type="Gene3D" id="3.40.50.1820">
    <property type="entry name" value="alpha/beta hydrolase"/>
    <property type="match status" value="2"/>
</dbReference>
<reference evidence="2" key="1">
    <citation type="submission" date="2022-05" db="EMBL/GenBank/DDBJ databases">
        <authorList>
            <person name="Okamura Y."/>
        </authorList>
    </citation>
    <scope>NUCLEOTIDE SEQUENCE</scope>
</reference>
<keyword evidence="3" id="KW-1185">Reference proteome</keyword>
<evidence type="ECO:0000313" key="3">
    <source>
        <dbReference type="Proteomes" id="UP001152562"/>
    </source>
</evidence>
<organism evidence="2 3">
    <name type="scientific">Pieris brassicae</name>
    <name type="common">White butterfly</name>
    <name type="synonym">Large white butterfly</name>
    <dbReference type="NCBI Taxonomy" id="7116"/>
    <lineage>
        <taxon>Eukaryota</taxon>
        <taxon>Metazoa</taxon>
        <taxon>Ecdysozoa</taxon>
        <taxon>Arthropoda</taxon>
        <taxon>Hexapoda</taxon>
        <taxon>Insecta</taxon>
        <taxon>Pterygota</taxon>
        <taxon>Neoptera</taxon>
        <taxon>Endopterygota</taxon>
        <taxon>Lepidoptera</taxon>
        <taxon>Glossata</taxon>
        <taxon>Ditrysia</taxon>
        <taxon>Papilionoidea</taxon>
        <taxon>Pieridae</taxon>
        <taxon>Pierinae</taxon>
        <taxon>Pieris</taxon>
    </lineage>
</organism>
<dbReference type="AlphaFoldDB" id="A0A9P0X466"/>
<dbReference type="EMBL" id="CALOZG010000003">
    <property type="protein sequence ID" value="CAH3999018.1"/>
    <property type="molecule type" value="Genomic_DNA"/>
</dbReference>
<comment type="caution">
    <text evidence="2">The sequence shown here is derived from an EMBL/GenBank/DDBJ whole genome shotgun (WGS) entry which is preliminary data.</text>
</comment>
<gene>
    <name evidence="2" type="ORF">PIBRA_LOCUS2517</name>
</gene>
<dbReference type="SUPFAM" id="SSF53474">
    <property type="entry name" value="alpha/beta-Hydrolases"/>
    <property type="match status" value="2"/>
</dbReference>
<name>A0A9P0X466_PIEBR</name>
<dbReference type="GO" id="GO:0006629">
    <property type="term" value="P:lipid metabolic process"/>
    <property type="evidence" value="ECO:0007669"/>
    <property type="project" value="InterPro"/>
</dbReference>
<evidence type="ECO:0000313" key="2">
    <source>
        <dbReference type="EMBL" id="CAH3999018.1"/>
    </source>
</evidence>
<dbReference type="PANTHER" id="PTHR11005">
    <property type="entry name" value="LYSOSOMAL ACID LIPASE-RELATED"/>
    <property type="match status" value="1"/>
</dbReference>
<accession>A0A9P0X466</accession>
<feature type="domain" description="Partial AB-hydrolase lipase" evidence="1">
    <location>
        <begin position="127"/>
        <end position="183"/>
    </location>
</feature>
<dbReference type="InterPro" id="IPR029058">
    <property type="entry name" value="AB_hydrolase_fold"/>
</dbReference>
<evidence type="ECO:0000259" key="1">
    <source>
        <dbReference type="Pfam" id="PF04083"/>
    </source>
</evidence>
<sequence length="418" mass="47422">MHVREYLHSFLIITSFNFNHANDWTGDKDIKQYFEQTSEDMKAFFEKQKYRVEKALNSGYMEAVKVTDTVSNFVENQQRKISMDINSYVESVKESGRKAADSWSYLPTEEPGARMEQPDLISSVPATIVRNGYICETHTVVSQGYILNIHRIPHPKGNKNVSKKTILLQHGLFASSADWILNGPEKGLAYVLADAGYDAAFALAPVVFLSDIKSPIKSLAPIASNVAYMEMLYGSHEFLPKKSALRRISSSCDAENMESLACKNVIFYICGYNEKQFNKTLLPVFMNNLGTGTSWKTAVHFAQEVMAGGKFQQFDYGSNNQRVYDSDTPLEYDLSKITLPVILVWAENDLLSSEKDVKSLYEKLPPTTKIYKIPDPNFNHLDYLWAIEAPKLLNDKVMEYLNDIYTESSGFFTFHIGK</sequence>
<protein>
    <recommendedName>
        <fullName evidence="1">Partial AB-hydrolase lipase domain-containing protein</fullName>
    </recommendedName>
</protein>
<dbReference type="InterPro" id="IPR006693">
    <property type="entry name" value="AB_hydrolase_lipase"/>
</dbReference>
<proteinExistence type="predicted"/>
<dbReference type="Proteomes" id="UP001152562">
    <property type="component" value="Unassembled WGS sequence"/>
</dbReference>